<comment type="caution">
    <text evidence="1">The sequence shown here is derived from an EMBL/GenBank/DDBJ whole genome shotgun (WGS) entry which is preliminary data.</text>
</comment>
<dbReference type="InterPro" id="IPR036515">
    <property type="entry name" value="Transposase_17_sf"/>
</dbReference>
<reference evidence="1" key="1">
    <citation type="submission" date="2020-10" db="EMBL/GenBank/DDBJ databases">
        <authorList>
            <person name="Gilroy R."/>
        </authorList>
    </citation>
    <scope>NUCLEOTIDE SEQUENCE</scope>
    <source>
        <strain evidence="1">ChiHjej13B12-12457</strain>
    </source>
</reference>
<evidence type="ECO:0000313" key="2">
    <source>
        <dbReference type="Proteomes" id="UP000886744"/>
    </source>
</evidence>
<proteinExistence type="predicted"/>
<dbReference type="EMBL" id="DVHI01000096">
    <property type="protein sequence ID" value="HIR63438.1"/>
    <property type="molecule type" value="Genomic_DNA"/>
</dbReference>
<organism evidence="1 2">
    <name type="scientific">Candidatus Coprenecus avistercoris</name>
    <dbReference type="NCBI Taxonomy" id="2840730"/>
    <lineage>
        <taxon>Bacteria</taxon>
        <taxon>Pseudomonadati</taxon>
        <taxon>Bacteroidota</taxon>
        <taxon>Bacteroidia</taxon>
        <taxon>Bacteroidales</taxon>
        <taxon>Rikenellaceae</taxon>
        <taxon>Rikenellaceae incertae sedis</taxon>
        <taxon>Candidatus Coprenecus</taxon>
    </lineage>
</organism>
<protein>
    <recommendedName>
        <fullName evidence="3">Transposase IS200-like domain-containing protein</fullName>
    </recommendedName>
</protein>
<dbReference type="GO" id="GO:0006313">
    <property type="term" value="P:DNA transposition"/>
    <property type="evidence" value="ECO:0007669"/>
    <property type="project" value="InterPro"/>
</dbReference>
<dbReference type="SUPFAM" id="SSF143422">
    <property type="entry name" value="Transposase IS200-like"/>
    <property type="match status" value="1"/>
</dbReference>
<dbReference type="GO" id="GO:0004803">
    <property type="term" value="F:transposase activity"/>
    <property type="evidence" value="ECO:0007669"/>
    <property type="project" value="InterPro"/>
</dbReference>
<sequence length="285" mass="32399">MENEFWHVCTKGLTSGLIFRSREDYVYGMNGVAVYSLKYQVVVLAFCLMDNHVHFILRGEEQVCREFIKQYKARLATLTDVSKADVCVKCIEGGDYLMRAIGYVLRNPMAAGLGVLPTTYRWSSAGVYFNPERVTPGSALSRGMQTVGDVGVRKLRSVLRSRYRLPDDYVLTSDGMVCPECYVDWQAVEELFVYPARLLYMMSKNDDMEMELTGDILRKTKYTDAELHGSVSELCREMFRCESADGLSVENRCRLAKELRKRYGLGAKQLARLSGASYEVLKILL</sequence>
<reference evidence="1" key="2">
    <citation type="journal article" date="2021" name="PeerJ">
        <title>Extensive microbial diversity within the chicken gut microbiome revealed by metagenomics and culture.</title>
        <authorList>
            <person name="Gilroy R."/>
            <person name="Ravi A."/>
            <person name="Getino M."/>
            <person name="Pursley I."/>
            <person name="Horton D.L."/>
            <person name="Alikhan N.F."/>
            <person name="Baker D."/>
            <person name="Gharbi K."/>
            <person name="Hall N."/>
            <person name="Watson M."/>
            <person name="Adriaenssens E.M."/>
            <person name="Foster-Nyarko E."/>
            <person name="Jarju S."/>
            <person name="Secka A."/>
            <person name="Antonio M."/>
            <person name="Oren A."/>
            <person name="Chaudhuri R.R."/>
            <person name="La Ragione R."/>
            <person name="Hildebrand F."/>
            <person name="Pallen M.J."/>
        </authorList>
    </citation>
    <scope>NUCLEOTIDE SEQUENCE</scope>
    <source>
        <strain evidence="1">ChiHjej13B12-12457</strain>
    </source>
</reference>
<evidence type="ECO:0008006" key="3">
    <source>
        <dbReference type="Google" id="ProtNLM"/>
    </source>
</evidence>
<dbReference type="PANTHER" id="PTHR34322:SF2">
    <property type="entry name" value="TRANSPOSASE IS200-LIKE DOMAIN-CONTAINING PROTEIN"/>
    <property type="match status" value="1"/>
</dbReference>
<accession>A0A9D1E2M2</accession>
<evidence type="ECO:0000313" key="1">
    <source>
        <dbReference type="EMBL" id="HIR63438.1"/>
    </source>
</evidence>
<dbReference type="Proteomes" id="UP000886744">
    <property type="component" value="Unassembled WGS sequence"/>
</dbReference>
<dbReference type="PANTHER" id="PTHR34322">
    <property type="entry name" value="TRANSPOSASE, Y1_TNP DOMAIN-CONTAINING"/>
    <property type="match status" value="1"/>
</dbReference>
<dbReference type="GO" id="GO:0003677">
    <property type="term" value="F:DNA binding"/>
    <property type="evidence" value="ECO:0007669"/>
    <property type="project" value="InterPro"/>
</dbReference>
<gene>
    <name evidence="1" type="ORF">IAC94_07965</name>
</gene>
<dbReference type="AlphaFoldDB" id="A0A9D1E2M2"/>
<dbReference type="Gene3D" id="3.30.70.1290">
    <property type="entry name" value="Transposase IS200-like"/>
    <property type="match status" value="1"/>
</dbReference>
<name>A0A9D1E2M2_9BACT</name>